<protein>
    <recommendedName>
        <fullName evidence="3">Metal-dependent HD superfamily phosphohydrolase</fullName>
    </recommendedName>
</protein>
<evidence type="ECO:0000313" key="1">
    <source>
        <dbReference type="EMBL" id="GAD60641.1"/>
    </source>
</evidence>
<dbReference type="PANTHER" id="PTHR21174:SF0">
    <property type="entry name" value="HD PHOSPHOHYDROLASE FAMILY PROTEIN-RELATED"/>
    <property type="match status" value="1"/>
</dbReference>
<evidence type="ECO:0000313" key="2">
    <source>
        <dbReference type="Proteomes" id="UP000016569"/>
    </source>
</evidence>
<dbReference type="RefSeq" id="WP_021698735.1">
    <property type="nucleotide sequence ID" value="NZ_BATC01000099.1"/>
</dbReference>
<proteinExistence type="predicted"/>
<accession>A0A8E0TTZ2</accession>
<name>A0A8E0TTZ2_9CAUL</name>
<evidence type="ECO:0008006" key="3">
    <source>
        <dbReference type="Google" id="ProtNLM"/>
    </source>
</evidence>
<dbReference type="PIRSF" id="PIRSF035170">
    <property type="entry name" value="HD_phosphohydro"/>
    <property type="match status" value="1"/>
</dbReference>
<organism evidence="1 2">
    <name type="scientific">Brevundimonas abyssalis TAR-001</name>
    <dbReference type="NCBI Taxonomy" id="1391729"/>
    <lineage>
        <taxon>Bacteria</taxon>
        <taxon>Pseudomonadati</taxon>
        <taxon>Pseudomonadota</taxon>
        <taxon>Alphaproteobacteria</taxon>
        <taxon>Caulobacterales</taxon>
        <taxon>Caulobacteraceae</taxon>
        <taxon>Brevundimonas</taxon>
    </lineage>
</organism>
<sequence>MTVGLGIAPGDVLADLRNRYAEPQRRYHTWAHIEALLGWFALRRDHLHDPVAVELAILFHDAVYDPARSDNEAQSARLLEDADLPDVTDDTRLRAIRMIEATAAHGLADNLDENDRSDMAEFLDMDLSILGAAPAVFEGYERAIRDEYAFVPEALFRAARRGILERFLERPTLYFSDWGRDRFEARARSNVAASIAALG</sequence>
<dbReference type="PANTHER" id="PTHR21174">
    <property type="match status" value="1"/>
</dbReference>
<dbReference type="SUPFAM" id="SSF109604">
    <property type="entry name" value="HD-domain/PDEase-like"/>
    <property type="match status" value="1"/>
</dbReference>
<comment type="caution">
    <text evidence="1">The sequence shown here is derived from an EMBL/GenBank/DDBJ whole genome shotgun (WGS) entry which is preliminary data.</text>
</comment>
<keyword evidence="2" id="KW-1185">Reference proteome</keyword>
<dbReference type="EMBL" id="BATC01000099">
    <property type="protein sequence ID" value="GAD60641.1"/>
    <property type="molecule type" value="Genomic_DNA"/>
</dbReference>
<dbReference type="InterPro" id="IPR009218">
    <property type="entry name" value="HD_phosphohydro"/>
</dbReference>
<dbReference type="AlphaFoldDB" id="A0A8E0TTZ2"/>
<dbReference type="OrthoDB" id="9808993at2"/>
<gene>
    <name evidence="1" type="ORF">MBEBAB_2891</name>
</gene>
<dbReference type="Proteomes" id="UP000016569">
    <property type="component" value="Unassembled WGS sequence"/>
</dbReference>
<reference evidence="2" key="1">
    <citation type="journal article" date="2013" name="Genome Announc.">
        <title>Draft Genome Sequence of the Dimorphic Prosthecate Bacterium Brevundimonas abyssalis TAR-001T.</title>
        <authorList>
            <person name="Tsubouchi T."/>
            <person name="Nishi S."/>
            <person name="Usui K."/>
            <person name="Shimane Y."/>
            <person name="Takaki Y."/>
            <person name="Maruyama T."/>
            <person name="Hatada Y."/>
        </authorList>
    </citation>
    <scope>NUCLEOTIDE SEQUENCE [LARGE SCALE GENOMIC DNA]</scope>
    <source>
        <strain evidence="2">TAR-001</strain>
    </source>
</reference>